<dbReference type="AlphaFoldDB" id="A0A7W3R6M8"/>
<keyword evidence="2" id="KW-1185">Reference proteome</keyword>
<dbReference type="Proteomes" id="UP000539313">
    <property type="component" value="Unassembled WGS sequence"/>
</dbReference>
<evidence type="ECO:0000313" key="2">
    <source>
        <dbReference type="Proteomes" id="UP000539313"/>
    </source>
</evidence>
<sequence>MADEGLFEQVAEVVRGSVPRELGRVRIYAHRVGVKVWFGAERPSRREHYEAQLISADILHEAREHALEIGFHTEHSKEAANEAVLAALLAHENRWRPGLGDEPVAGPFLGRTTWRRISETWLDPDLTGPDVPFEIGVRLAEYITALEPHVRPLTTTRHEP</sequence>
<organism evidence="1 2">
    <name type="scientific">Thermomonospora cellulosilytica</name>
    <dbReference type="NCBI Taxonomy" id="1411118"/>
    <lineage>
        <taxon>Bacteria</taxon>
        <taxon>Bacillati</taxon>
        <taxon>Actinomycetota</taxon>
        <taxon>Actinomycetes</taxon>
        <taxon>Streptosporangiales</taxon>
        <taxon>Thermomonosporaceae</taxon>
        <taxon>Thermomonospora</taxon>
    </lineage>
</organism>
<comment type="caution">
    <text evidence="1">The sequence shown here is derived from an EMBL/GenBank/DDBJ whole genome shotgun (WGS) entry which is preliminary data.</text>
</comment>
<name>A0A7W3R6M8_9ACTN</name>
<accession>A0A7W3R6M8</accession>
<gene>
    <name evidence="1" type="ORF">HNR21_001235</name>
</gene>
<proteinExistence type="predicted"/>
<evidence type="ECO:0000313" key="1">
    <source>
        <dbReference type="EMBL" id="MBA9002353.1"/>
    </source>
</evidence>
<protein>
    <submittedName>
        <fullName evidence="1">Uncharacterized protein</fullName>
    </submittedName>
</protein>
<reference evidence="1 2" key="1">
    <citation type="submission" date="2020-08" db="EMBL/GenBank/DDBJ databases">
        <title>Sequencing the genomes of 1000 actinobacteria strains.</title>
        <authorList>
            <person name="Klenk H.-P."/>
        </authorList>
    </citation>
    <scope>NUCLEOTIDE SEQUENCE [LARGE SCALE GENOMIC DNA]</scope>
    <source>
        <strain evidence="1 2">DSM 45823</strain>
    </source>
</reference>
<dbReference type="EMBL" id="JACJII010000001">
    <property type="protein sequence ID" value="MBA9002353.1"/>
    <property type="molecule type" value="Genomic_DNA"/>
</dbReference>
<dbReference type="RefSeq" id="WP_182704410.1">
    <property type="nucleotide sequence ID" value="NZ_JACJII010000001.1"/>
</dbReference>